<sequence>MEPITLITSAITLATPYLIKSGEKIAEGIGEEIWNLIKKPFTKKDESVLAIDITQQEEKDKLINLLSEEIEKDIDFKIELQTAVEKGEKQLNAYYQQNINNNGNIEKQINIQHNNGNIQM</sequence>
<gene>
    <name evidence="1" type="ORF">E1750_02855</name>
</gene>
<dbReference type="RefSeq" id="WP_133275315.1">
    <property type="nucleotide sequence ID" value="NZ_CP037933.1"/>
</dbReference>
<protein>
    <submittedName>
        <fullName evidence="1">Uncharacterized protein</fullName>
    </submittedName>
</protein>
<dbReference type="EMBL" id="CP037933">
    <property type="protein sequence ID" value="QBN17784.1"/>
    <property type="molecule type" value="Genomic_DNA"/>
</dbReference>
<reference evidence="2" key="1">
    <citation type="submission" date="2019-03" db="EMBL/GenBank/DDBJ databases">
        <title>Flavobacterium sp.</title>
        <authorList>
            <person name="Kim H."/>
        </authorList>
    </citation>
    <scope>NUCLEOTIDE SEQUENCE [LARGE SCALE GENOMIC DNA]</scope>
    <source>
        <strain evidence="2">GS13</strain>
    </source>
</reference>
<keyword evidence="2" id="KW-1185">Reference proteome</keyword>
<evidence type="ECO:0000313" key="2">
    <source>
        <dbReference type="Proteomes" id="UP000291124"/>
    </source>
</evidence>
<dbReference type="KEGG" id="fnk:E1750_02855"/>
<accession>A0A4P6YAK4</accession>
<name>A0A4P6YAK4_9FLAO</name>
<evidence type="ECO:0000313" key="1">
    <source>
        <dbReference type="EMBL" id="QBN17784.1"/>
    </source>
</evidence>
<dbReference type="OrthoDB" id="1494763at2"/>
<dbReference type="AlphaFoldDB" id="A0A4P6YAK4"/>
<dbReference type="Proteomes" id="UP000291124">
    <property type="component" value="Chromosome"/>
</dbReference>
<organism evidence="1 2">
    <name type="scientific">Flavobacterium nackdongense</name>
    <dbReference type="NCBI Taxonomy" id="2547394"/>
    <lineage>
        <taxon>Bacteria</taxon>
        <taxon>Pseudomonadati</taxon>
        <taxon>Bacteroidota</taxon>
        <taxon>Flavobacteriia</taxon>
        <taxon>Flavobacteriales</taxon>
        <taxon>Flavobacteriaceae</taxon>
        <taxon>Flavobacterium</taxon>
    </lineage>
</organism>
<proteinExistence type="predicted"/>